<dbReference type="WBParaSite" id="SRAE_2000528400.1">
    <property type="protein sequence ID" value="SRAE_2000528400.1"/>
    <property type="gene ID" value="WBGene00265544"/>
</dbReference>
<dbReference type="EMBL" id="LN609529">
    <property type="protein sequence ID" value="CEF70659.1"/>
    <property type="molecule type" value="Genomic_DNA"/>
</dbReference>
<accession>A0A090LST3</accession>
<evidence type="ECO:0000313" key="3">
    <source>
        <dbReference type="WBParaSite" id="SRAE_2000528400.1"/>
    </source>
</evidence>
<sequence>MPINFKLSEFINLNKFFGKKQKKNINSFEDTFNEHNDKWKEEQKSFENSSIEEKRSLLLKQQEMLSNLFKSFNIPSELHSNYTLPIFYDSFNNILDNHIVVNDKIIENNIKNDESGCLQESDNKSISVNKIIEKFSKGDVKELEMEDEKNSIIEKLDNYVNEKVIPYSYGFDDCM</sequence>
<dbReference type="RefSeq" id="XP_024509855.1">
    <property type="nucleotide sequence ID" value="XM_024644280.1"/>
</dbReference>
<name>A0A090LST3_STRRB</name>
<dbReference type="AlphaFoldDB" id="A0A090LST3"/>
<keyword evidence="2" id="KW-1185">Reference proteome</keyword>
<evidence type="ECO:0000313" key="1">
    <source>
        <dbReference type="EMBL" id="CEF70659.1"/>
    </source>
</evidence>
<dbReference type="Proteomes" id="UP000035682">
    <property type="component" value="Unplaced"/>
</dbReference>
<dbReference type="GeneID" id="36383037"/>
<proteinExistence type="predicted"/>
<reference evidence="1 2" key="1">
    <citation type="submission" date="2014-09" db="EMBL/GenBank/DDBJ databases">
        <authorList>
            <person name="Martin A.A."/>
        </authorList>
    </citation>
    <scope>NUCLEOTIDE SEQUENCE</scope>
    <source>
        <strain evidence="2">ED321</strain>
        <strain evidence="1">ED321 Heterogonic</strain>
    </source>
</reference>
<gene>
    <name evidence="1 3 4" type="ORF">SRAE_2000528400</name>
</gene>
<reference evidence="3" key="2">
    <citation type="submission" date="2020-12" db="UniProtKB">
        <authorList>
            <consortium name="WormBaseParasite"/>
        </authorList>
    </citation>
    <scope>IDENTIFICATION</scope>
</reference>
<dbReference type="CTD" id="36383037"/>
<evidence type="ECO:0000313" key="4">
    <source>
        <dbReference type="WormBase" id="SRAE_2000528400"/>
    </source>
</evidence>
<organism evidence="1">
    <name type="scientific">Strongyloides ratti</name>
    <name type="common">Parasitic roundworm</name>
    <dbReference type="NCBI Taxonomy" id="34506"/>
    <lineage>
        <taxon>Eukaryota</taxon>
        <taxon>Metazoa</taxon>
        <taxon>Ecdysozoa</taxon>
        <taxon>Nematoda</taxon>
        <taxon>Chromadorea</taxon>
        <taxon>Rhabditida</taxon>
        <taxon>Tylenchina</taxon>
        <taxon>Panagrolaimomorpha</taxon>
        <taxon>Strongyloidoidea</taxon>
        <taxon>Strongyloididae</taxon>
        <taxon>Strongyloides</taxon>
    </lineage>
</organism>
<dbReference type="WormBase" id="SRAE_2000528400">
    <property type="protein sequence ID" value="SRP05909"/>
    <property type="gene ID" value="WBGene00265544"/>
</dbReference>
<protein>
    <submittedName>
        <fullName evidence="1 3">Uncharacterized protein</fullName>
    </submittedName>
</protein>
<evidence type="ECO:0000313" key="2">
    <source>
        <dbReference type="Proteomes" id="UP000035682"/>
    </source>
</evidence>